<dbReference type="EMBL" id="JAIWYP010000001">
    <property type="protein sequence ID" value="KAH3894161.1"/>
    <property type="molecule type" value="Genomic_DNA"/>
</dbReference>
<organism evidence="2 3">
    <name type="scientific">Dreissena polymorpha</name>
    <name type="common">Zebra mussel</name>
    <name type="synonym">Mytilus polymorpha</name>
    <dbReference type="NCBI Taxonomy" id="45954"/>
    <lineage>
        <taxon>Eukaryota</taxon>
        <taxon>Metazoa</taxon>
        <taxon>Spiralia</taxon>
        <taxon>Lophotrochozoa</taxon>
        <taxon>Mollusca</taxon>
        <taxon>Bivalvia</taxon>
        <taxon>Autobranchia</taxon>
        <taxon>Heteroconchia</taxon>
        <taxon>Euheterodonta</taxon>
        <taxon>Imparidentia</taxon>
        <taxon>Neoheterodontei</taxon>
        <taxon>Myida</taxon>
        <taxon>Dreissenoidea</taxon>
        <taxon>Dreissenidae</taxon>
        <taxon>Dreissena</taxon>
    </lineage>
</organism>
<proteinExistence type="predicted"/>
<feature type="compositionally biased region" description="Basic and acidic residues" evidence="1">
    <location>
        <begin position="215"/>
        <end position="225"/>
    </location>
</feature>
<comment type="caution">
    <text evidence="2">The sequence shown here is derived from an EMBL/GenBank/DDBJ whole genome shotgun (WGS) entry which is preliminary data.</text>
</comment>
<reference evidence="2" key="1">
    <citation type="journal article" date="2019" name="bioRxiv">
        <title>The Genome of the Zebra Mussel, Dreissena polymorpha: A Resource for Invasive Species Research.</title>
        <authorList>
            <person name="McCartney M.A."/>
            <person name="Auch B."/>
            <person name="Kono T."/>
            <person name="Mallez S."/>
            <person name="Zhang Y."/>
            <person name="Obille A."/>
            <person name="Becker A."/>
            <person name="Abrahante J.E."/>
            <person name="Garbe J."/>
            <person name="Badalamenti J.P."/>
            <person name="Herman A."/>
            <person name="Mangelson H."/>
            <person name="Liachko I."/>
            <person name="Sullivan S."/>
            <person name="Sone E.D."/>
            <person name="Koren S."/>
            <person name="Silverstein K.A.T."/>
            <person name="Beckman K.B."/>
            <person name="Gohl D.M."/>
        </authorList>
    </citation>
    <scope>NUCLEOTIDE SEQUENCE</scope>
    <source>
        <strain evidence="2">Duluth1</strain>
        <tissue evidence="2">Whole animal</tissue>
    </source>
</reference>
<gene>
    <name evidence="2" type="ORF">DPMN_018319</name>
</gene>
<dbReference type="Proteomes" id="UP000828390">
    <property type="component" value="Unassembled WGS sequence"/>
</dbReference>
<dbReference type="OrthoDB" id="6021951at2759"/>
<feature type="region of interest" description="Disordered" evidence="1">
    <location>
        <begin position="211"/>
        <end position="258"/>
    </location>
</feature>
<protein>
    <submittedName>
        <fullName evidence="2">Uncharacterized protein</fullName>
    </submittedName>
</protein>
<evidence type="ECO:0000313" key="2">
    <source>
        <dbReference type="EMBL" id="KAH3894161.1"/>
    </source>
</evidence>
<keyword evidence="3" id="KW-1185">Reference proteome</keyword>
<accession>A0A9D4NH18</accession>
<reference evidence="2" key="2">
    <citation type="submission" date="2020-11" db="EMBL/GenBank/DDBJ databases">
        <authorList>
            <person name="McCartney M.A."/>
            <person name="Auch B."/>
            <person name="Kono T."/>
            <person name="Mallez S."/>
            <person name="Becker A."/>
            <person name="Gohl D.M."/>
            <person name="Silverstein K.A.T."/>
            <person name="Koren S."/>
            <person name="Bechman K.B."/>
            <person name="Herman A."/>
            <person name="Abrahante J.E."/>
            <person name="Garbe J."/>
        </authorList>
    </citation>
    <scope>NUCLEOTIDE SEQUENCE</scope>
    <source>
        <strain evidence="2">Duluth1</strain>
        <tissue evidence="2">Whole animal</tissue>
    </source>
</reference>
<evidence type="ECO:0000313" key="3">
    <source>
        <dbReference type="Proteomes" id="UP000828390"/>
    </source>
</evidence>
<evidence type="ECO:0000256" key="1">
    <source>
        <dbReference type="SAM" id="MobiDB-lite"/>
    </source>
</evidence>
<name>A0A9D4NH18_DREPO</name>
<dbReference type="AlphaFoldDB" id="A0A9D4NH18"/>
<sequence length="279" mass="32415">MHGRVLQTLLSGGEYDEFEDVVIAEGEFVETDDQHRPARQVVLGMTPFSLLIVVRYIENYKTHPEVFYCTDADPWLEGLELAEVWPICLLRVAYSHTKYELDIKFHERHRYFELTNTRFNDDLENTWAKWVERAVYLKDDPYGYVRAQFDLFNIPYPYYLVERQFEDMKVRNTSALKRADIEAGDEETQDASKKLAKRKLKIKMNLTATDPSENLAKKSEAKADLESGDGEPQDASKKFAKKKLKIKRNSTAKVPSENLATKSEANLATKKKKRWSFAK</sequence>
<feature type="compositionally biased region" description="Basic residues" evidence="1">
    <location>
        <begin position="238"/>
        <end position="250"/>
    </location>
</feature>